<feature type="transmembrane region" description="Helical" evidence="1">
    <location>
        <begin position="95"/>
        <end position="117"/>
    </location>
</feature>
<dbReference type="PANTHER" id="PTHR30273">
    <property type="entry name" value="PERIPLASMIC SIGNAL SENSOR AND SIGMA FACTOR ACTIVATOR FECR-RELATED"/>
    <property type="match status" value="1"/>
</dbReference>
<dbReference type="RefSeq" id="WP_192008319.1">
    <property type="nucleotide sequence ID" value="NZ_JACYTQ010000001.1"/>
</dbReference>
<keyword evidence="1" id="KW-1133">Transmembrane helix</keyword>
<protein>
    <submittedName>
        <fullName evidence="4">FecR family protein</fullName>
    </submittedName>
</protein>
<comment type="caution">
    <text evidence="4">The sequence shown here is derived from an EMBL/GenBank/DDBJ whole genome shotgun (WGS) entry which is preliminary data.</text>
</comment>
<keyword evidence="1" id="KW-0812">Transmembrane</keyword>
<evidence type="ECO:0000313" key="5">
    <source>
        <dbReference type="Proteomes" id="UP000647133"/>
    </source>
</evidence>
<feature type="domain" description="Protein FecR C-terminal" evidence="3">
    <location>
        <begin position="271"/>
        <end position="338"/>
    </location>
</feature>
<gene>
    <name evidence="4" type="ORF">IFO69_03495</name>
</gene>
<dbReference type="Proteomes" id="UP000647133">
    <property type="component" value="Unassembled WGS sequence"/>
</dbReference>
<sequence length="342" mass="39301">MDRYKQLKDFLEHKLSEQESKEFVEWFLSEGGREKLSAAIDDAWDQPYKNENYVELDIETLLEKTHHKKNNEVILTHSKSHKKEVRLMDNRKRLLAWKIAASMAIVFLLSLLTFNFFKKVPKEEIIQEKVFVTKSNPSGMKTKIRLPDGSMVFLNSESSITYPKDFINDRKITLIGEAFFEVKKDSLHPFEVKSHRLITQALGTSFNIKAFEDEKIEVALLTGKVSVSDEVTDQVLFLDPGEGAVVKGNSPSLKKQKIDMKFITQWMYGVLEFNRTPFPEIIKELERWYGVTITVKGDASAVKGSGKFRDGESLDNVLDVLSYSMSFDFAIDKDKVTIKITH</sequence>
<name>A0ABR9AGD3_9BACT</name>
<feature type="domain" description="FecR protein" evidence="2">
    <location>
        <begin position="138"/>
        <end position="225"/>
    </location>
</feature>
<evidence type="ECO:0000259" key="2">
    <source>
        <dbReference type="Pfam" id="PF04773"/>
    </source>
</evidence>
<dbReference type="Gene3D" id="2.60.120.1440">
    <property type="match status" value="1"/>
</dbReference>
<dbReference type="PIRSF" id="PIRSF018266">
    <property type="entry name" value="FecR"/>
    <property type="match status" value="1"/>
</dbReference>
<evidence type="ECO:0000259" key="3">
    <source>
        <dbReference type="Pfam" id="PF16344"/>
    </source>
</evidence>
<dbReference type="PANTHER" id="PTHR30273:SF2">
    <property type="entry name" value="PROTEIN FECR"/>
    <property type="match status" value="1"/>
</dbReference>
<dbReference type="InterPro" id="IPR006860">
    <property type="entry name" value="FecR"/>
</dbReference>
<dbReference type="Pfam" id="PF04773">
    <property type="entry name" value="FecR"/>
    <property type="match status" value="1"/>
</dbReference>
<keyword evidence="1" id="KW-0472">Membrane</keyword>
<accession>A0ABR9AGD3</accession>
<reference evidence="4 5" key="1">
    <citation type="submission" date="2020-09" db="EMBL/GenBank/DDBJ databases">
        <title>Echinicola sp. CAU 1574 isolated from sand of Sido Beach.</title>
        <authorList>
            <person name="Kim W."/>
        </authorList>
    </citation>
    <scope>NUCLEOTIDE SEQUENCE [LARGE SCALE GENOMIC DNA]</scope>
    <source>
        <strain evidence="4 5">CAU 1574</strain>
    </source>
</reference>
<dbReference type="InterPro" id="IPR012373">
    <property type="entry name" value="Ferrdict_sens_TM"/>
</dbReference>
<evidence type="ECO:0000256" key="1">
    <source>
        <dbReference type="SAM" id="Phobius"/>
    </source>
</evidence>
<dbReference type="EMBL" id="JACYTQ010000001">
    <property type="protein sequence ID" value="MBD8487807.1"/>
    <property type="molecule type" value="Genomic_DNA"/>
</dbReference>
<proteinExistence type="predicted"/>
<organism evidence="4 5">
    <name type="scientific">Echinicola arenosa</name>
    <dbReference type="NCBI Taxonomy" id="2774144"/>
    <lineage>
        <taxon>Bacteria</taxon>
        <taxon>Pseudomonadati</taxon>
        <taxon>Bacteroidota</taxon>
        <taxon>Cytophagia</taxon>
        <taxon>Cytophagales</taxon>
        <taxon>Cyclobacteriaceae</taxon>
        <taxon>Echinicola</taxon>
    </lineage>
</organism>
<evidence type="ECO:0000313" key="4">
    <source>
        <dbReference type="EMBL" id="MBD8487807.1"/>
    </source>
</evidence>
<dbReference type="Pfam" id="PF16344">
    <property type="entry name" value="FecR_C"/>
    <property type="match status" value="1"/>
</dbReference>
<keyword evidence="5" id="KW-1185">Reference proteome</keyword>
<dbReference type="Gene3D" id="3.55.50.30">
    <property type="match status" value="1"/>
</dbReference>
<dbReference type="InterPro" id="IPR032508">
    <property type="entry name" value="FecR_C"/>
</dbReference>